<dbReference type="InterPro" id="IPR052777">
    <property type="entry name" value="Acetyltransferase_Enz"/>
</dbReference>
<feature type="region of interest" description="Disordered" evidence="1">
    <location>
        <begin position="26"/>
        <end position="61"/>
    </location>
</feature>
<dbReference type="PROSITE" id="PS51186">
    <property type="entry name" value="GNAT"/>
    <property type="match status" value="1"/>
</dbReference>
<dbReference type="Proteomes" id="UP000305067">
    <property type="component" value="Unassembled WGS sequence"/>
</dbReference>
<dbReference type="InterPro" id="IPR016181">
    <property type="entry name" value="Acyl_CoA_acyltransferase"/>
</dbReference>
<evidence type="ECO:0000259" key="2">
    <source>
        <dbReference type="PROSITE" id="PS51186"/>
    </source>
</evidence>
<name>A0A5C3Q8P7_9AGAR</name>
<gene>
    <name evidence="3" type="ORF">BDV98DRAFT_595867</name>
</gene>
<dbReference type="STRING" id="1884261.A0A5C3Q8P7"/>
<dbReference type="PANTHER" id="PTHR43305:SF1">
    <property type="entry name" value="FAMILY N-ACETYLTRANSFERASE, PUTATIVE (AFU_ORTHOLOGUE AFUA_2G01380)-RELATED"/>
    <property type="match status" value="1"/>
</dbReference>
<evidence type="ECO:0000256" key="1">
    <source>
        <dbReference type="SAM" id="MobiDB-lite"/>
    </source>
</evidence>
<reference evidence="3 4" key="1">
    <citation type="journal article" date="2019" name="Nat. Ecol. Evol.">
        <title>Megaphylogeny resolves global patterns of mushroom evolution.</title>
        <authorList>
            <person name="Varga T."/>
            <person name="Krizsan K."/>
            <person name="Foldi C."/>
            <person name="Dima B."/>
            <person name="Sanchez-Garcia M."/>
            <person name="Sanchez-Ramirez S."/>
            <person name="Szollosi G.J."/>
            <person name="Szarkandi J.G."/>
            <person name="Papp V."/>
            <person name="Albert L."/>
            <person name="Andreopoulos W."/>
            <person name="Angelini C."/>
            <person name="Antonin V."/>
            <person name="Barry K.W."/>
            <person name="Bougher N.L."/>
            <person name="Buchanan P."/>
            <person name="Buyck B."/>
            <person name="Bense V."/>
            <person name="Catcheside P."/>
            <person name="Chovatia M."/>
            <person name="Cooper J."/>
            <person name="Damon W."/>
            <person name="Desjardin D."/>
            <person name="Finy P."/>
            <person name="Geml J."/>
            <person name="Haridas S."/>
            <person name="Hughes K."/>
            <person name="Justo A."/>
            <person name="Karasinski D."/>
            <person name="Kautmanova I."/>
            <person name="Kiss B."/>
            <person name="Kocsube S."/>
            <person name="Kotiranta H."/>
            <person name="LaButti K.M."/>
            <person name="Lechner B.E."/>
            <person name="Liimatainen K."/>
            <person name="Lipzen A."/>
            <person name="Lukacs Z."/>
            <person name="Mihaltcheva S."/>
            <person name="Morgado L.N."/>
            <person name="Niskanen T."/>
            <person name="Noordeloos M.E."/>
            <person name="Ohm R.A."/>
            <person name="Ortiz-Santana B."/>
            <person name="Ovrebo C."/>
            <person name="Racz N."/>
            <person name="Riley R."/>
            <person name="Savchenko A."/>
            <person name="Shiryaev A."/>
            <person name="Soop K."/>
            <person name="Spirin V."/>
            <person name="Szebenyi C."/>
            <person name="Tomsovsky M."/>
            <person name="Tulloss R.E."/>
            <person name="Uehling J."/>
            <person name="Grigoriev I.V."/>
            <person name="Vagvolgyi C."/>
            <person name="Papp T."/>
            <person name="Martin F.M."/>
            <person name="Miettinen O."/>
            <person name="Hibbett D.S."/>
            <person name="Nagy L.G."/>
        </authorList>
    </citation>
    <scope>NUCLEOTIDE SEQUENCE [LARGE SCALE GENOMIC DNA]</scope>
    <source>
        <strain evidence="3 4">CBS 309.79</strain>
    </source>
</reference>
<dbReference type="Pfam" id="PF00583">
    <property type="entry name" value="Acetyltransf_1"/>
    <property type="match status" value="1"/>
</dbReference>
<feature type="compositionally biased region" description="Polar residues" evidence="1">
    <location>
        <begin position="31"/>
        <end position="61"/>
    </location>
</feature>
<dbReference type="OrthoDB" id="41532at2759"/>
<dbReference type="PANTHER" id="PTHR43305">
    <property type="entry name" value="FAMILY N-ACETYLTRANSFERASE, PUTATIVE (AFU_ORTHOLOGUE AFUA_2G01380)-RELATED"/>
    <property type="match status" value="1"/>
</dbReference>
<dbReference type="GO" id="GO:0016747">
    <property type="term" value="F:acyltransferase activity, transferring groups other than amino-acyl groups"/>
    <property type="evidence" value="ECO:0007669"/>
    <property type="project" value="InterPro"/>
</dbReference>
<keyword evidence="4" id="KW-1185">Reference proteome</keyword>
<organism evidence="3 4">
    <name type="scientific">Pterulicium gracile</name>
    <dbReference type="NCBI Taxonomy" id="1884261"/>
    <lineage>
        <taxon>Eukaryota</taxon>
        <taxon>Fungi</taxon>
        <taxon>Dikarya</taxon>
        <taxon>Basidiomycota</taxon>
        <taxon>Agaricomycotina</taxon>
        <taxon>Agaricomycetes</taxon>
        <taxon>Agaricomycetidae</taxon>
        <taxon>Agaricales</taxon>
        <taxon>Pleurotineae</taxon>
        <taxon>Pterulaceae</taxon>
        <taxon>Pterulicium</taxon>
    </lineage>
</organism>
<protein>
    <recommendedName>
        <fullName evidence="2">N-acetyltransferase domain-containing protein</fullName>
    </recommendedName>
</protein>
<dbReference type="Gene3D" id="3.40.630.30">
    <property type="match status" value="1"/>
</dbReference>
<evidence type="ECO:0000313" key="3">
    <source>
        <dbReference type="EMBL" id="TFK98372.1"/>
    </source>
</evidence>
<evidence type="ECO:0000313" key="4">
    <source>
        <dbReference type="Proteomes" id="UP000305067"/>
    </source>
</evidence>
<dbReference type="EMBL" id="ML178840">
    <property type="protein sequence ID" value="TFK98372.1"/>
    <property type="molecule type" value="Genomic_DNA"/>
</dbReference>
<dbReference type="CDD" id="cd04301">
    <property type="entry name" value="NAT_SF"/>
    <property type="match status" value="1"/>
</dbReference>
<proteinExistence type="predicted"/>
<dbReference type="AlphaFoldDB" id="A0A5C3Q8P7"/>
<accession>A0A5C3Q8P7</accession>
<sequence>MLSSIWNWWNSTVTFVHTSTSSQAILRRDQAPTSQDHITPHSGPSTSQPNHPNNPHYTITPVRTPQDLEALIALFTTDAASLSLDLSFQDFQAEMASMPGKYASERGGELLLARGREQDSDGEPRARFRDGTPLGCVPFRPLPQSSPECKHVCEMKHLYVSPQARGLGLGRALEISVLIASVGDGLRHDQARHAIEHGRHAEDVYRYAVRGY</sequence>
<dbReference type="InterPro" id="IPR000182">
    <property type="entry name" value="GNAT_dom"/>
</dbReference>
<feature type="domain" description="N-acetyltransferase" evidence="2">
    <location>
        <begin position="57"/>
        <end position="212"/>
    </location>
</feature>
<dbReference type="SUPFAM" id="SSF55729">
    <property type="entry name" value="Acyl-CoA N-acyltransferases (Nat)"/>
    <property type="match status" value="1"/>
</dbReference>